<dbReference type="Gene3D" id="3.10.580.10">
    <property type="entry name" value="CBS-domain"/>
    <property type="match status" value="1"/>
</dbReference>
<dbReference type="InterPro" id="IPR000644">
    <property type="entry name" value="CBS_dom"/>
</dbReference>
<dbReference type="RefSeq" id="WP_090658328.1">
    <property type="nucleotide sequence ID" value="NZ_FOIA01000014.1"/>
</dbReference>
<name>A0A1I0CAJ6_9PROT</name>
<keyword evidence="5" id="KW-1185">Reference proteome</keyword>
<evidence type="ECO:0000259" key="3">
    <source>
        <dbReference type="PROSITE" id="PS51371"/>
    </source>
</evidence>
<feature type="domain" description="CBS" evidence="3">
    <location>
        <begin position="7"/>
        <end position="67"/>
    </location>
</feature>
<keyword evidence="1 2" id="KW-0129">CBS domain</keyword>
<dbReference type="Proteomes" id="UP000199345">
    <property type="component" value="Unassembled WGS sequence"/>
</dbReference>
<reference evidence="5" key="1">
    <citation type="submission" date="2016-10" db="EMBL/GenBank/DDBJ databases">
        <authorList>
            <person name="Varghese N."/>
            <person name="Submissions S."/>
        </authorList>
    </citation>
    <scope>NUCLEOTIDE SEQUENCE [LARGE SCALE GENOMIC DNA]</scope>
    <source>
        <strain evidence="5">Nm71</strain>
    </source>
</reference>
<evidence type="ECO:0000313" key="4">
    <source>
        <dbReference type="EMBL" id="SET16527.1"/>
    </source>
</evidence>
<organism evidence="4 5">
    <name type="scientific">Nitrosomonas marina</name>
    <dbReference type="NCBI Taxonomy" id="917"/>
    <lineage>
        <taxon>Bacteria</taxon>
        <taxon>Pseudomonadati</taxon>
        <taxon>Pseudomonadota</taxon>
        <taxon>Betaproteobacteria</taxon>
        <taxon>Nitrosomonadales</taxon>
        <taxon>Nitrosomonadaceae</taxon>
        <taxon>Nitrosomonas</taxon>
    </lineage>
</organism>
<evidence type="ECO:0000256" key="1">
    <source>
        <dbReference type="ARBA" id="ARBA00023122"/>
    </source>
</evidence>
<protein>
    <submittedName>
        <fullName evidence="4">CBS domain-containing protein</fullName>
    </submittedName>
</protein>
<dbReference type="Pfam" id="PF00571">
    <property type="entry name" value="CBS"/>
    <property type="match status" value="2"/>
</dbReference>
<dbReference type="InterPro" id="IPR046342">
    <property type="entry name" value="CBS_dom_sf"/>
</dbReference>
<gene>
    <name evidence="4" type="ORF">SAMN05216326_1142</name>
</gene>
<dbReference type="InterPro" id="IPR051257">
    <property type="entry name" value="Diverse_CBS-Domain"/>
</dbReference>
<dbReference type="OrthoDB" id="9794094at2"/>
<dbReference type="AlphaFoldDB" id="A0A1I0CAJ6"/>
<dbReference type="PANTHER" id="PTHR43080">
    <property type="entry name" value="CBS DOMAIN-CONTAINING PROTEIN CBSX3, MITOCHONDRIAL"/>
    <property type="match status" value="1"/>
</dbReference>
<dbReference type="PROSITE" id="PS51371">
    <property type="entry name" value="CBS"/>
    <property type="match status" value="2"/>
</dbReference>
<evidence type="ECO:0000256" key="2">
    <source>
        <dbReference type="PROSITE-ProRule" id="PRU00703"/>
    </source>
</evidence>
<dbReference type="SMART" id="SM00116">
    <property type="entry name" value="CBS"/>
    <property type="match status" value="2"/>
</dbReference>
<evidence type="ECO:0000313" key="5">
    <source>
        <dbReference type="Proteomes" id="UP000199345"/>
    </source>
</evidence>
<proteinExistence type="predicted"/>
<dbReference type="PANTHER" id="PTHR43080:SF2">
    <property type="entry name" value="CBS DOMAIN-CONTAINING PROTEIN"/>
    <property type="match status" value="1"/>
</dbReference>
<feature type="domain" description="CBS" evidence="3">
    <location>
        <begin position="76"/>
        <end position="132"/>
    </location>
</feature>
<dbReference type="CDD" id="cd17775">
    <property type="entry name" value="CBS_pair_bact_arch"/>
    <property type="match status" value="1"/>
</dbReference>
<dbReference type="SUPFAM" id="SSF54631">
    <property type="entry name" value="CBS-domain pair"/>
    <property type="match status" value="1"/>
</dbReference>
<sequence>MSVSEFCHREVVTIQKDECAQEAAKLMRKHHVGNVIIVAEEKGIQKPVGIVTDRDLVVEIMATELDPTVITVGDIMKPDLAAINKNTDILEVIRYMRRKAVRRVPVVDDNMQLFGIVTLDDLLQVLSQEFSSLVKLVEREISKEIQQRP</sequence>
<accession>A0A1I0CAJ6</accession>
<dbReference type="EMBL" id="FOIA01000014">
    <property type="protein sequence ID" value="SET16527.1"/>
    <property type="molecule type" value="Genomic_DNA"/>
</dbReference>